<dbReference type="Gene3D" id="1.10.287.470">
    <property type="entry name" value="Helix hairpin bin"/>
    <property type="match status" value="1"/>
</dbReference>
<reference evidence="8 9" key="1">
    <citation type="submission" date="2016-03" db="EMBL/GenBank/DDBJ databases">
        <title>Photobacterium proteolyticum sp. nov. a protease producing bacterium isolated from ocean sediments of Laizhou Bay.</title>
        <authorList>
            <person name="Li Y."/>
        </authorList>
    </citation>
    <scope>NUCLEOTIDE SEQUENCE [LARGE SCALE GENOMIC DNA]</scope>
    <source>
        <strain evidence="8 9">R-40508</strain>
    </source>
</reference>
<evidence type="ECO:0000313" key="9">
    <source>
        <dbReference type="Proteomes" id="UP000078503"/>
    </source>
</evidence>
<dbReference type="PROSITE" id="PS51257">
    <property type="entry name" value="PROKAR_LIPOPROTEIN"/>
    <property type="match status" value="1"/>
</dbReference>
<dbReference type="NCBIfam" id="TIGR01730">
    <property type="entry name" value="RND_mfp"/>
    <property type="match status" value="1"/>
</dbReference>
<dbReference type="GO" id="GO:0046677">
    <property type="term" value="P:response to antibiotic"/>
    <property type="evidence" value="ECO:0007669"/>
    <property type="project" value="TreeGrafter"/>
</dbReference>
<dbReference type="RefSeq" id="WP_084406479.1">
    <property type="nucleotide sequence ID" value="NZ_LVHF01000012.1"/>
</dbReference>
<evidence type="ECO:0000259" key="5">
    <source>
        <dbReference type="Pfam" id="PF25917"/>
    </source>
</evidence>
<dbReference type="Gene3D" id="2.40.30.170">
    <property type="match status" value="1"/>
</dbReference>
<dbReference type="InterPro" id="IPR058626">
    <property type="entry name" value="MdtA-like_b-barrel"/>
</dbReference>
<dbReference type="Pfam" id="PF25876">
    <property type="entry name" value="HH_MFP_RND"/>
    <property type="match status" value="1"/>
</dbReference>
<dbReference type="Pfam" id="PF25944">
    <property type="entry name" value="Beta-barrel_RND"/>
    <property type="match status" value="1"/>
</dbReference>
<dbReference type="PANTHER" id="PTHR30158:SF3">
    <property type="entry name" value="MULTIDRUG EFFLUX PUMP SUBUNIT ACRA-RELATED"/>
    <property type="match status" value="1"/>
</dbReference>
<dbReference type="OrthoDB" id="9800613at2"/>
<feature type="domain" description="Multidrug resistance protein MdtA-like C-terminal permuted SH3" evidence="7">
    <location>
        <begin position="302"/>
        <end position="363"/>
    </location>
</feature>
<dbReference type="Gene3D" id="2.40.50.100">
    <property type="match status" value="1"/>
</dbReference>
<dbReference type="Proteomes" id="UP000078503">
    <property type="component" value="Unassembled WGS sequence"/>
</dbReference>
<comment type="caution">
    <text evidence="8">The sequence shown here is derived from an EMBL/GenBank/DDBJ whole genome shotgun (WGS) entry which is preliminary data.</text>
</comment>
<feature type="coiled-coil region" evidence="3">
    <location>
        <begin position="105"/>
        <end position="132"/>
    </location>
</feature>
<evidence type="ECO:0000256" key="2">
    <source>
        <dbReference type="ARBA" id="ARBA00009477"/>
    </source>
</evidence>
<dbReference type="PANTHER" id="PTHR30158">
    <property type="entry name" value="ACRA/E-RELATED COMPONENT OF DRUG EFFLUX TRANSPORTER"/>
    <property type="match status" value="1"/>
</dbReference>
<protein>
    <submittedName>
        <fullName evidence="8">Uncharacterized protein</fullName>
    </submittedName>
</protein>
<dbReference type="GO" id="GO:0022857">
    <property type="term" value="F:transmembrane transporter activity"/>
    <property type="evidence" value="ECO:0007669"/>
    <property type="project" value="InterPro"/>
</dbReference>
<evidence type="ECO:0000259" key="7">
    <source>
        <dbReference type="Pfam" id="PF25967"/>
    </source>
</evidence>
<feature type="domain" description="Multidrug resistance protein MdtA-like alpha-helical hairpin" evidence="4">
    <location>
        <begin position="106"/>
        <end position="174"/>
    </location>
</feature>
<dbReference type="STRING" id="858640.A3K86_02765"/>
<comment type="subcellular location">
    <subcellularLocation>
        <location evidence="1">Cell inner membrane</location>
        <topology evidence="1">Lipid-anchor</topology>
    </subcellularLocation>
</comment>
<comment type="similarity">
    <text evidence="2">Belongs to the membrane fusion protein (MFP) (TC 8.A.1) family.</text>
</comment>
<dbReference type="Pfam" id="PF25917">
    <property type="entry name" value="BSH_RND"/>
    <property type="match status" value="1"/>
</dbReference>
<dbReference type="InterPro" id="IPR058627">
    <property type="entry name" value="MdtA-like_C"/>
</dbReference>
<keyword evidence="3" id="KW-0175">Coiled coil</keyword>
<dbReference type="SUPFAM" id="SSF111369">
    <property type="entry name" value="HlyD-like secretion proteins"/>
    <property type="match status" value="1"/>
</dbReference>
<dbReference type="InterPro" id="IPR058625">
    <property type="entry name" value="MdtA-like_BSH"/>
</dbReference>
<evidence type="ECO:0000259" key="4">
    <source>
        <dbReference type="Pfam" id="PF25876"/>
    </source>
</evidence>
<evidence type="ECO:0000256" key="1">
    <source>
        <dbReference type="ARBA" id="ARBA00004519"/>
    </source>
</evidence>
<evidence type="ECO:0000256" key="3">
    <source>
        <dbReference type="SAM" id="Coils"/>
    </source>
</evidence>
<dbReference type="EMBL" id="LVHF01000012">
    <property type="protein sequence ID" value="OAN17856.1"/>
    <property type="molecule type" value="Genomic_DNA"/>
</dbReference>
<dbReference type="FunFam" id="2.40.420.20:FF:000001">
    <property type="entry name" value="Efflux RND transporter periplasmic adaptor subunit"/>
    <property type="match status" value="1"/>
</dbReference>
<proteinExistence type="inferred from homology"/>
<evidence type="ECO:0000313" key="8">
    <source>
        <dbReference type="EMBL" id="OAN17856.1"/>
    </source>
</evidence>
<feature type="domain" description="Multidrug resistance protein MdtA-like barrel-sandwich hybrid" evidence="5">
    <location>
        <begin position="64"/>
        <end position="206"/>
    </location>
</feature>
<organism evidence="8 9">
    <name type="scientific">Photobacterium jeanii</name>
    <dbReference type="NCBI Taxonomy" id="858640"/>
    <lineage>
        <taxon>Bacteria</taxon>
        <taxon>Pseudomonadati</taxon>
        <taxon>Pseudomonadota</taxon>
        <taxon>Gammaproteobacteria</taxon>
        <taxon>Vibrionales</taxon>
        <taxon>Vibrionaceae</taxon>
        <taxon>Photobacterium</taxon>
    </lineage>
</organism>
<dbReference type="Gene3D" id="2.40.420.20">
    <property type="match status" value="1"/>
</dbReference>
<dbReference type="Pfam" id="PF25967">
    <property type="entry name" value="RND-MFP_C"/>
    <property type="match status" value="1"/>
</dbReference>
<keyword evidence="9" id="KW-1185">Reference proteome</keyword>
<dbReference type="GO" id="GO:0005886">
    <property type="term" value="C:plasma membrane"/>
    <property type="evidence" value="ECO:0007669"/>
    <property type="project" value="UniProtKB-SubCell"/>
</dbReference>
<accession>A0A178KL58</accession>
<sequence>MTLDIQKPRLLLATLLATSLLSGCNEGVPAEMETPMVSNVSVLQAEKQSVTLVDELQGRVVAFRIAEIRPQVSGIITHRLFKQGELTAKDQPLFQIDKAPFIIDIKEKEASLEQAQVNLDQAQSKYLRLQALDKSSAVSKQAFDEASFNFKKASANVLQNEATLDQSRLNLKYATITAPISGIIEQALVTEGTLVNKGDSAALAIIKQIDKVYIDVRQPASKLASLRKLVAKGSKTNARGLDVNVIVSDDNSENMTGQIVFSGISVDVNTGDLIVRIIANNPNHTLLPGMYVRTEIPRRKLDAFLLPQQAIQRASNGDAFVAVVGENNEVEKRVVTLDGVQNFQYVVSQGLKTGDRVIVEGYDNLMPGAELNISQWQTAEQPNQA</sequence>
<dbReference type="InterPro" id="IPR006143">
    <property type="entry name" value="RND_pump_MFP"/>
</dbReference>
<name>A0A178KL58_9GAMM</name>
<feature type="domain" description="Multidrug resistance protein MdtA-like beta-barrel" evidence="6">
    <location>
        <begin position="212"/>
        <end position="296"/>
    </location>
</feature>
<gene>
    <name evidence="8" type="ORF">A3K86_02765</name>
</gene>
<dbReference type="InterPro" id="IPR058624">
    <property type="entry name" value="MdtA-like_HH"/>
</dbReference>
<dbReference type="AlphaFoldDB" id="A0A178KL58"/>
<evidence type="ECO:0000259" key="6">
    <source>
        <dbReference type="Pfam" id="PF25944"/>
    </source>
</evidence>